<dbReference type="Gene3D" id="3.90.25.10">
    <property type="entry name" value="UDP-galactose 4-epimerase, domain 1"/>
    <property type="match status" value="1"/>
</dbReference>
<gene>
    <name evidence="2" type="ORF">SUH3_16400</name>
</gene>
<name>A0A073ITL5_9RHOB</name>
<accession>A0A073ITL5</accession>
<feature type="domain" description="NAD(P)-binding" evidence="1">
    <location>
        <begin position="13"/>
        <end position="193"/>
    </location>
</feature>
<dbReference type="GeneID" id="68872257"/>
<dbReference type="InterPro" id="IPR016040">
    <property type="entry name" value="NAD(P)-bd_dom"/>
</dbReference>
<dbReference type="OrthoDB" id="7771794at2"/>
<reference evidence="2 3" key="1">
    <citation type="submission" date="2014-01" db="EMBL/GenBank/DDBJ databases">
        <title>Sulfitobacter sp. H3 (MCCC 1A00686) Genome Sequencing.</title>
        <authorList>
            <person name="Lai Q."/>
            <person name="Hong Z."/>
        </authorList>
    </citation>
    <scope>NUCLEOTIDE SEQUENCE [LARGE SCALE GENOMIC DNA]</scope>
    <source>
        <strain evidence="2 3">H3</strain>
    </source>
</reference>
<dbReference type="SUPFAM" id="SSF51735">
    <property type="entry name" value="NAD(P)-binding Rossmann-fold domains"/>
    <property type="match status" value="1"/>
</dbReference>
<protein>
    <recommendedName>
        <fullName evidence="1">NAD(P)-binding domain-containing protein</fullName>
    </recommendedName>
</protein>
<dbReference type="Proteomes" id="UP000027746">
    <property type="component" value="Unassembled WGS sequence"/>
</dbReference>
<dbReference type="EMBL" id="JAMD01000034">
    <property type="protein sequence ID" value="KEJ93668.1"/>
    <property type="molecule type" value="Genomic_DNA"/>
</dbReference>
<keyword evidence="3" id="KW-1185">Reference proteome</keyword>
<comment type="caution">
    <text evidence="2">The sequence shown here is derived from an EMBL/GenBank/DDBJ whole genome shotgun (WGS) entry which is preliminary data.</text>
</comment>
<dbReference type="PANTHER" id="PTHR47129">
    <property type="entry name" value="QUINONE OXIDOREDUCTASE 2"/>
    <property type="match status" value="1"/>
</dbReference>
<dbReference type="InterPro" id="IPR036291">
    <property type="entry name" value="NAD(P)-bd_dom_sf"/>
</dbReference>
<dbReference type="AlphaFoldDB" id="A0A073ITL5"/>
<dbReference type="Pfam" id="PF13460">
    <property type="entry name" value="NAD_binding_10"/>
    <property type="match status" value="1"/>
</dbReference>
<proteinExistence type="predicted"/>
<dbReference type="RefSeq" id="WP_037931965.1">
    <property type="nucleotide sequence ID" value="NZ_CP054604.1"/>
</dbReference>
<organism evidence="2 3">
    <name type="scientific">Pseudosulfitobacter pseudonitzschiae</name>
    <dbReference type="NCBI Taxonomy" id="1402135"/>
    <lineage>
        <taxon>Bacteria</taxon>
        <taxon>Pseudomonadati</taxon>
        <taxon>Pseudomonadota</taxon>
        <taxon>Alphaproteobacteria</taxon>
        <taxon>Rhodobacterales</taxon>
        <taxon>Roseobacteraceae</taxon>
        <taxon>Pseudosulfitobacter</taxon>
    </lineage>
</organism>
<dbReference type="PANTHER" id="PTHR47129:SF1">
    <property type="entry name" value="NMRA-LIKE DOMAIN-CONTAINING PROTEIN"/>
    <property type="match status" value="1"/>
</dbReference>
<evidence type="ECO:0000313" key="3">
    <source>
        <dbReference type="Proteomes" id="UP000027746"/>
    </source>
</evidence>
<dbReference type="Gene3D" id="3.40.50.720">
    <property type="entry name" value="NAD(P)-binding Rossmann-like Domain"/>
    <property type="match status" value="1"/>
</dbReference>
<evidence type="ECO:0000313" key="2">
    <source>
        <dbReference type="EMBL" id="KEJ93668.1"/>
    </source>
</evidence>
<dbReference type="InterPro" id="IPR052718">
    <property type="entry name" value="NmrA-type_oxidoreductase"/>
</dbReference>
<sequence>MASFQNGPFIVTGASGQLGRQVIDQLIEAGAGPIIAVTRNADKLAEFRDKGVDVRQGDFNAPETLGPAIAGGKRILIISTDDLEPGKRLAAHSNAITAAREAGIDHIVYTSLASPVPESPITFSKDHQNTEKLIEQSGASYTILRNNLYTDLLLMSGPQAIDMGQLFAAAGDGRASYVTRADCARAAAAALMNATDREVLDITGPESTGQADIAALLSDIAGKDIPYVPMPAEDMVQAMIANGLPEFMARVFVSFDQAIAEGYLDVASDDLKTLTGKSGQSVTDFLTENRAVLLRAPQ</sequence>
<dbReference type="CDD" id="cd05269">
    <property type="entry name" value="TMR_SDR_a"/>
    <property type="match status" value="1"/>
</dbReference>
<evidence type="ECO:0000259" key="1">
    <source>
        <dbReference type="Pfam" id="PF13460"/>
    </source>
</evidence>